<proteinExistence type="inferred from homology"/>
<feature type="region of interest" description="Disordered" evidence="12">
    <location>
        <begin position="508"/>
        <end position="542"/>
    </location>
</feature>
<dbReference type="PROSITE" id="PS50011">
    <property type="entry name" value="PROTEIN_KINASE_DOM"/>
    <property type="match status" value="1"/>
</dbReference>
<feature type="region of interest" description="Disordered" evidence="12">
    <location>
        <begin position="319"/>
        <end position="364"/>
    </location>
</feature>
<dbReference type="Proteomes" id="UP001140949">
    <property type="component" value="Unassembled WGS sequence"/>
</dbReference>
<dbReference type="EMBL" id="JANAVB010038613">
    <property type="protein sequence ID" value="KAJ6800966.1"/>
    <property type="molecule type" value="Genomic_DNA"/>
</dbReference>
<feature type="compositionally biased region" description="Polar residues" evidence="12">
    <location>
        <begin position="522"/>
        <end position="535"/>
    </location>
</feature>
<evidence type="ECO:0000256" key="8">
    <source>
        <dbReference type="ARBA" id="ARBA00047899"/>
    </source>
</evidence>
<keyword evidence="11" id="KW-0175">Coiled coil</keyword>
<keyword evidence="7 10" id="KW-0067">ATP-binding</keyword>
<dbReference type="PANTHER" id="PTHR48012">
    <property type="entry name" value="STERILE20-LIKE KINASE, ISOFORM B-RELATED"/>
    <property type="match status" value="1"/>
</dbReference>
<accession>A0AAX6EA58</accession>
<dbReference type="FunFam" id="1.10.510.10:FF:000207">
    <property type="entry name" value="serine/threonine-protein kinase dst1 isoform X1"/>
    <property type="match status" value="1"/>
</dbReference>
<comment type="catalytic activity">
    <reaction evidence="9">
        <text>L-seryl-[protein] + ATP = O-phospho-L-seryl-[protein] + ADP + H(+)</text>
        <dbReference type="Rhea" id="RHEA:17989"/>
        <dbReference type="Rhea" id="RHEA-COMP:9863"/>
        <dbReference type="Rhea" id="RHEA-COMP:11604"/>
        <dbReference type="ChEBI" id="CHEBI:15378"/>
        <dbReference type="ChEBI" id="CHEBI:29999"/>
        <dbReference type="ChEBI" id="CHEBI:30616"/>
        <dbReference type="ChEBI" id="CHEBI:83421"/>
        <dbReference type="ChEBI" id="CHEBI:456216"/>
        <dbReference type="EC" id="2.7.11.1"/>
    </reaction>
</comment>
<name>A0AAX6EA58_IRIPA</name>
<feature type="binding site" evidence="10">
    <location>
        <position position="44"/>
    </location>
    <ligand>
        <name>ATP</name>
        <dbReference type="ChEBI" id="CHEBI:30616"/>
    </ligand>
</feature>
<dbReference type="GO" id="GO:0004674">
    <property type="term" value="F:protein serine/threonine kinase activity"/>
    <property type="evidence" value="ECO:0007669"/>
    <property type="project" value="UniProtKB-KW"/>
</dbReference>
<dbReference type="AlphaFoldDB" id="A0AAX6EA58"/>
<feature type="compositionally biased region" description="Polar residues" evidence="12">
    <location>
        <begin position="485"/>
        <end position="495"/>
    </location>
</feature>
<comment type="caution">
    <text evidence="14">The sequence shown here is derived from an EMBL/GenBank/DDBJ whole genome shotgun (WGS) entry which is preliminary data.</text>
</comment>
<evidence type="ECO:0000256" key="11">
    <source>
        <dbReference type="SAM" id="Coils"/>
    </source>
</evidence>
<dbReference type="InterPro" id="IPR011009">
    <property type="entry name" value="Kinase-like_dom_sf"/>
</dbReference>
<organism evidence="14 15">
    <name type="scientific">Iris pallida</name>
    <name type="common">Sweet iris</name>
    <dbReference type="NCBI Taxonomy" id="29817"/>
    <lineage>
        <taxon>Eukaryota</taxon>
        <taxon>Viridiplantae</taxon>
        <taxon>Streptophyta</taxon>
        <taxon>Embryophyta</taxon>
        <taxon>Tracheophyta</taxon>
        <taxon>Spermatophyta</taxon>
        <taxon>Magnoliopsida</taxon>
        <taxon>Liliopsida</taxon>
        <taxon>Asparagales</taxon>
        <taxon>Iridaceae</taxon>
        <taxon>Iridoideae</taxon>
        <taxon>Irideae</taxon>
        <taxon>Iris</taxon>
    </lineage>
</organism>
<dbReference type="InterPro" id="IPR050629">
    <property type="entry name" value="STE20/SPS1-PAK"/>
</dbReference>
<evidence type="ECO:0000256" key="1">
    <source>
        <dbReference type="ARBA" id="ARBA00008874"/>
    </source>
</evidence>
<feature type="coiled-coil region" evidence="11">
    <location>
        <begin position="41"/>
        <end position="68"/>
    </location>
</feature>
<feature type="compositionally biased region" description="Basic and acidic residues" evidence="12">
    <location>
        <begin position="465"/>
        <end position="475"/>
    </location>
</feature>
<gene>
    <name evidence="14" type="ORF">M6B38_200520</name>
</gene>
<evidence type="ECO:0000256" key="9">
    <source>
        <dbReference type="ARBA" id="ARBA00048679"/>
    </source>
</evidence>
<evidence type="ECO:0000256" key="10">
    <source>
        <dbReference type="PROSITE-ProRule" id="PRU10141"/>
    </source>
</evidence>
<evidence type="ECO:0000313" key="15">
    <source>
        <dbReference type="Proteomes" id="UP001140949"/>
    </source>
</evidence>
<evidence type="ECO:0000259" key="13">
    <source>
        <dbReference type="PROSITE" id="PS50011"/>
    </source>
</evidence>
<dbReference type="SUPFAM" id="SSF56112">
    <property type="entry name" value="Protein kinase-like (PK-like)"/>
    <property type="match status" value="1"/>
</dbReference>
<feature type="region of interest" description="Disordered" evidence="12">
    <location>
        <begin position="429"/>
        <end position="495"/>
    </location>
</feature>
<dbReference type="Gene3D" id="1.10.510.10">
    <property type="entry name" value="Transferase(Phosphotransferase) domain 1"/>
    <property type="match status" value="1"/>
</dbReference>
<dbReference type="InterPro" id="IPR017441">
    <property type="entry name" value="Protein_kinase_ATP_BS"/>
</dbReference>
<keyword evidence="4" id="KW-0808">Transferase</keyword>
<dbReference type="GO" id="GO:0005524">
    <property type="term" value="F:ATP binding"/>
    <property type="evidence" value="ECO:0007669"/>
    <property type="project" value="UniProtKB-UniRule"/>
</dbReference>
<evidence type="ECO:0000313" key="14">
    <source>
        <dbReference type="EMBL" id="KAJ6800966.1"/>
    </source>
</evidence>
<evidence type="ECO:0000256" key="2">
    <source>
        <dbReference type="ARBA" id="ARBA00012513"/>
    </source>
</evidence>
<dbReference type="SMART" id="SM00220">
    <property type="entry name" value="S_TKc"/>
    <property type="match status" value="1"/>
</dbReference>
<comment type="catalytic activity">
    <reaction evidence="8">
        <text>L-threonyl-[protein] + ATP = O-phospho-L-threonyl-[protein] + ADP + H(+)</text>
        <dbReference type="Rhea" id="RHEA:46608"/>
        <dbReference type="Rhea" id="RHEA-COMP:11060"/>
        <dbReference type="Rhea" id="RHEA-COMP:11605"/>
        <dbReference type="ChEBI" id="CHEBI:15378"/>
        <dbReference type="ChEBI" id="CHEBI:30013"/>
        <dbReference type="ChEBI" id="CHEBI:30616"/>
        <dbReference type="ChEBI" id="CHEBI:61977"/>
        <dbReference type="ChEBI" id="CHEBI:456216"/>
        <dbReference type="EC" id="2.7.11.1"/>
    </reaction>
</comment>
<comment type="similarity">
    <text evidence="1">Belongs to the protein kinase superfamily. STE Ser/Thr protein kinase family. STE20 subfamily.</text>
</comment>
<dbReference type="EC" id="2.7.11.1" evidence="2"/>
<dbReference type="InterPro" id="IPR000719">
    <property type="entry name" value="Prot_kinase_dom"/>
</dbReference>
<feature type="domain" description="Protein kinase" evidence="13">
    <location>
        <begin position="15"/>
        <end position="267"/>
    </location>
</feature>
<protein>
    <recommendedName>
        <fullName evidence="2">non-specific serine/threonine protein kinase</fullName>
        <ecNumber evidence="2">2.7.11.1</ecNumber>
    </recommendedName>
</protein>
<evidence type="ECO:0000256" key="3">
    <source>
        <dbReference type="ARBA" id="ARBA00022527"/>
    </source>
</evidence>
<keyword evidence="6 14" id="KW-0418">Kinase</keyword>
<evidence type="ECO:0000256" key="4">
    <source>
        <dbReference type="ARBA" id="ARBA00022679"/>
    </source>
</evidence>
<dbReference type="PROSITE" id="PS00107">
    <property type="entry name" value="PROTEIN_KINASE_ATP"/>
    <property type="match status" value="1"/>
</dbReference>
<evidence type="ECO:0000256" key="6">
    <source>
        <dbReference type="ARBA" id="ARBA00022777"/>
    </source>
</evidence>
<reference evidence="14" key="2">
    <citation type="submission" date="2023-04" db="EMBL/GenBank/DDBJ databases">
        <authorList>
            <person name="Bruccoleri R.E."/>
            <person name="Oakeley E.J."/>
            <person name="Faust A.-M."/>
            <person name="Dessus-Babus S."/>
            <person name="Altorfer M."/>
            <person name="Burckhardt D."/>
            <person name="Oertli M."/>
            <person name="Naumann U."/>
            <person name="Petersen F."/>
            <person name="Wong J."/>
        </authorList>
    </citation>
    <scope>NUCLEOTIDE SEQUENCE</scope>
    <source>
        <strain evidence="14">GSM-AAB239-AS_SAM_17_03QT</strain>
        <tissue evidence="14">Leaf</tissue>
    </source>
</reference>
<feature type="compositionally biased region" description="Polar residues" evidence="12">
    <location>
        <begin position="450"/>
        <end position="460"/>
    </location>
</feature>
<dbReference type="PANTHER" id="PTHR48012:SF10">
    <property type="entry name" value="FI20177P1"/>
    <property type="match status" value="1"/>
</dbReference>
<dbReference type="GO" id="GO:0005737">
    <property type="term" value="C:cytoplasm"/>
    <property type="evidence" value="ECO:0007669"/>
    <property type="project" value="TreeGrafter"/>
</dbReference>
<keyword evidence="3" id="KW-0723">Serine/threonine-protein kinase</keyword>
<sequence length="692" mass="76104">MSDPASMVAALEARFTSLEPIGKGSFGDVFKGVDKELSKEVAIKVIDLEEAEDDIEDIQKEISVLSQCRSPYITGYYGSYLHQTKIWIVMEYMAGGSVADLLQTGPPLDEMSIASILRDLLHAIEYLHSEGKIHRDIKAANILLTESGDVKVADFGVSAQLTKTISRRKTFVGTPFWMAPEVIQNTDGYNEKADIWSLGITAIEMAKGEPPLADVHPMRVLFMIPRENPPQLDEHFSRPMKEFVSLCLKKVPAERPSAKELLKHRFIRSARKSVRLLERIRARPKCFIKEDMETVKNGTKSVNEASDTIRVVRDSRDGTMLSSQGKIPRNASWDTPIEGSQGTGTVRSAVKPPQVSTTREKRPDATCGANLMRKIPEREVPTSTSTFGESASERVFHNDAENEMDNRKLETAVEDDQLSVSGSGTVVLRSPRETQMHSVFNNKKTKPVSRYSSEDASISGTVVLRDQHDESDAARTSKSRLGAQEKTSSASLEDSATNLAEARAALQGGLRKGNARKHNKNTAESNVTERTSNSKSSRDLPENFDAQKAVQKPRQGSDAHASFRGSTGVASPILSLLIIPSLKEVAGGRTEGPGAHAVIDTLLDLEHQNPGSCEALVGRLLHRLGSCKESSVKALQDVAIRAFTKNIRAPQETMEGRKQPRMQLVDNPSLSPLARFLLSRWQSQVSQDPNSL</sequence>
<reference evidence="14" key="1">
    <citation type="journal article" date="2023" name="GigaByte">
        <title>Genome assembly of the bearded iris, Iris pallida Lam.</title>
        <authorList>
            <person name="Bruccoleri R.E."/>
            <person name="Oakeley E.J."/>
            <person name="Faust A.M.E."/>
            <person name="Altorfer M."/>
            <person name="Dessus-Babus S."/>
            <person name="Burckhardt D."/>
            <person name="Oertli M."/>
            <person name="Naumann U."/>
            <person name="Petersen F."/>
            <person name="Wong J."/>
        </authorList>
    </citation>
    <scope>NUCLEOTIDE SEQUENCE</scope>
    <source>
        <strain evidence="14">GSM-AAB239-AS_SAM_17_03QT</strain>
    </source>
</reference>
<dbReference type="CDD" id="cd06609">
    <property type="entry name" value="STKc_MST3_like"/>
    <property type="match status" value="1"/>
</dbReference>
<evidence type="ECO:0000256" key="7">
    <source>
        <dbReference type="ARBA" id="ARBA00022840"/>
    </source>
</evidence>
<dbReference type="Pfam" id="PF00069">
    <property type="entry name" value="Pkinase"/>
    <property type="match status" value="1"/>
</dbReference>
<keyword evidence="15" id="KW-1185">Reference proteome</keyword>
<keyword evidence="5 10" id="KW-0547">Nucleotide-binding</keyword>
<evidence type="ECO:0000256" key="12">
    <source>
        <dbReference type="SAM" id="MobiDB-lite"/>
    </source>
</evidence>
<evidence type="ECO:0000256" key="5">
    <source>
        <dbReference type="ARBA" id="ARBA00022741"/>
    </source>
</evidence>